<accession>A0A376UCN1</accession>
<evidence type="ECO:0000259" key="2">
    <source>
        <dbReference type="Pfam" id="PF17153"/>
    </source>
</evidence>
<evidence type="ECO:0000313" key="3">
    <source>
        <dbReference type="EMBL" id="STI87244.1"/>
    </source>
</evidence>
<keyword evidence="3" id="KW-0378">Hydrolase</keyword>
<dbReference type="InterPro" id="IPR033418">
    <property type="entry name" value="CHASE9"/>
</dbReference>
<dbReference type="Pfam" id="PF17153">
    <property type="entry name" value="CHASE9"/>
    <property type="match status" value="1"/>
</dbReference>
<dbReference type="AlphaFoldDB" id="A0A376UCN1"/>
<proteinExistence type="predicted"/>
<dbReference type="EC" id="3.1.4.52" evidence="3"/>
<protein>
    <submittedName>
        <fullName evidence="3">Cyclic di-GMP phosphodiesterase</fullName>
        <ecNumber evidence="3">3.1.4.52</ecNumber>
    </submittedName>
</protein>
<keyword evidence="1" id="KW-0472">Membrane</keyword>
<dbReference type="Proteomes" id="UP000254079">
    <property type="component" value="Unassembled WGS sequence"/>
</dbReference>
<evidence type="ECO:0000256" key="1">
    <source>
        <dbReference type="SAM" id="Phobius"/>
    </source>
</evidence>
<dbReference type="EMBL" id="UGCP01000002">
    <property type="protein sequence ID" value="STI87244.1"/>
    <property type="molecule type" value="Genomic_DNA"/>
</dbReference>
<reference evidence="3 4" key="1">
    <citation type="submission" date="2018-06" db="EMBL/GenBank/DDBJ databases">
        <authorList>
            <consortium name="Pathogen Informatics"/>
            <person name="Doyle S."/>
        </authorList>
    </citation>
    <scope>NUCLEOTIDE SEQUENCE [LARGE SCALE GENOMIC DNA]</scope>
    <source>
        <strain evidence="3 4">NCTC8622</strain>
    </source>
</reference>
<gene>
    <name evidence="3" type="primary">yliE_5</name>
    <name evidence="3" type="ORF">NCTC8622_06397</name>
</gene>
<dbReference type="GO" id="GO:0071111">
    <property type="term" value="F:cyclic-guanylate-specific phosphodiesterase activity"/>
    <property type="evidence" value="ECO:0007669"/>
    <property type="project" value="UniProtKB-EC"/>
</dbReference>
<organism evidence="3 4">
    <name type="scientific">Escherichia coli</name>
    <dbReference type="NCBI Taxonomy" id="562"/>
    <lineage>
        <taxon>Bacteria</taxon>
        <taxon>Pseudomonadati</taxon>
        <taxon>Pseudomonadota</taxon>
        <taxon>Gammaproteobacteria</taxon>
        <taxon>Enterobacterales</taxon>
        <taxon>Enterobacteriaceae</taxon>
        <taxon>Escherichia</taxon>
    </lineage>
</organism>
<keyword evidence="1" id="KW-1133">Transmembrane helix</keyword>
<evidence type="ECO:0000313" key="4">
    <source>
        <dbReference type="Proteomes" id="UP000254079"/>
    </source>
</evidence>
<feature type="domain" description="Periplasmic sensor" evidence="2">
    <location>
        <begin position="35"/>
        <end position="150"/>
    </location>
</feature>
<sequence length="188" mass="21779">MLSLYEKIKIRLIILFLLAALSFIGLFFIINYQLVSERAVKRADSRFELIQKNVGYFFKDIERSALTLKDSLYLLKNTEEIQRAVILKMEMMPFLDSVGLVLDDNKYYLFSRRANDKIVVYHQEQVNGPLVDESGRVIFADFNPSKRPWSVASDDSNNSWNPAYNCFDRPGKNVSLLRYVSTAKITIC</sequence>
<keyword evidence="1" id="KW-0812">Transmembrane</keyword>
<feature type="transmembrane region" description="Helical" evidence="1">
    <location>
        <begin position="12"/>
        <end position="32"/>
    </location>
</feature>
<name>A0A376UCN1_ECOLX</name>